<proteinExistence type="predicted"/>
<dbReference type="AlphaFoldDB" id="A0A6B0V1W3"/>
<protein>
    <submittedName>
        <fullName evidence="1">Putative secreted protein</fullName>
    </submittedName>
</protein>
<evidence type="ECO:0000313" key="1">
    <source>
        <dbReference type="EMBL" id="MXU95775.1"/>
    </source>
</evidence>
<name>A0A6B0V1W3_IXORI</name>
<organism evidence="1">
    <name type="scientific">Ixodes ricinus</name>
    <name type="common">Common tick</name>
    <name type="synonym">Acarus ricinus</name>
    <dbReference type="NCBI Taxonomy" id="34613"/>
    <lineage>
        <taxon>Eukaryota</taxon>
        <taxon>Metazoa</taxon>
        <taxon>Ecdysozoa</taxon>
        <taxon>Arthropoda</taxon>
        <taxon>Chelicerata</taxon>
        <taxon>Arachnida</taxon>
        <taxon>Acari</taxon>
        <taxon>Parasitiformes</taxon>
        <taxon>Ixodida</taxon>
        <taxon>Ixodoidea</taxon>
        <taxon>Ixodidae</taxon>
        <taxon>Ixodinae</taxon>
        <taxon>Ixodes</taxon>
    </lineage>
</organism>
<accession>A0A6B0V1W3</accession>
<reference evidence="1" key="1">
    <citation type="submission" date="2019-12" db="EMBL/GenBank/DDBJ databases">
        <title>An insight into the sialome of adult female Ixodes ricinus ticks feeding for 6 days.</title>
        <authorList>
            <person name="Perner J."/>
            <person name="Ribeiro J.M.C."/>
        </authorList>
    </citation>
    <scope>NUCLEOTIDE SEQUENCE</scope>
    <source>
        <strain evidence="1">Semi-engorged</strain>
        <tissue evidence="1">Salivary glands</tissue>
    </source>
</reference>
<sequence>MVVLWVRYTLSVDFVCASRSHCWASLSRTFFLTSDAHSLSDDASTGSEKKAILVLKLMTALLPACPQPRQVSVHKQPPGPRAAVHMAKTPVVGNFAGRLPSLKGGPAQLALNCLVGDPPVAAQCLASNLSLSAFHMGSDITRNTYYGIRKCQSRYYYRFPELPGHNEPIAAPKASLTENVGSSCGCVAKISVVVL</sequence>
<dbReference type="EMBL" id="GIFC01013692">
    <property type="protein sequence ID" value="MXU95775.1"/>
    <property type="molecule type" value="Transcribed_RNA"/>
</dbReference>